<keyword evidence="2" id="KW-1185">Reference proteome</keyword>
<dbReference type="Proteomes" id="UP000790347">
    <property type="component" value="Unassembled WGS sequence"/>
</dbReference>
<organism evidence="1 2">
    <name type="scientific">Dermatophagoides farinae</name>
    <name type="common">American house dust mite</name>
    <dbReference type="NCBI Taxonomy" id="6954"/>
    <lineage>
        <taxon>Eukaryota</taxon>
        <taxon>Metazoa</taxon>
        <taxon>Ecdysozoa</taxon>
        <taxon>Arthropoda</taxon>
        <taxon>Chelicerata</taxon>
        <taxon>Arachnida</taxon>
        <taxon>Acari</taxon>
        <taxon>Acariformes</taxon>
        <taxon>Sarcoptiformes</taxon>
        <taxon>Astigmata</taxon>
        <taxon>Psoroptidia</taxon>
        <taxon>Analgoidea</taxon>
        <taxon>Pyroglyphidae</taxon>
        <taxon>Dermatophagoidinae</taxon>
        <taxon>Dermatophagoides</taxon>
    </lineage>
</organism>
<gene>
    <name evidence="1" type="ORF">DERF_001976</name>
</gene>
<evidence type="ECO:0000313" key="1">
    <source>
        <dbReference type="EMBL" id="KAH9527999.1"/>
    </source>
</evidence>
<dbReference type="EMBL" id="ASGP02000001">
    <property type="protein sequence ID" value="KAH9527999.1"/>
    <property type="molecule type" value="Genomic_DNA"/>
</dbReference>
<reference evidence="1" key="2">
    <citation type="journal article" date="2022" name="Res Sq">
        <title>Comparative Genomics Reveals Insights into the Divergent Evolution of Astigmatic Mites and Household Pest Adaptations.</title>
        <authorList>
            <person name="Xiong Q."/>
            <person name="Wan A.T.-Y."/>
            <person name="Liu X.-Y."/>
            <person name="Fung C.S.-H."/>
            <person name="Xiao X."/>
            <person name="Malainual N."/>
            <person name="Hou J."/>
            <person name="Wang L."/>
            <person name="Wang M."/>
            <person name="Yang K."/>
            <person name="Cui Y."/>
            <person name="Leung E."/>
            <person name="Nong W."/>
            <person name="Shin S.-K."/>
            <person name="Au S."/>
            <person name="Jeong K.Y."/>
            <person name="Chew F.T."/>
            <person name="Hui J."/>
            <person name="Leung T.F."/>
            <person name="Tungtrongchitr A."/>
            <person name="Zhong N."/>
            <person name="Liu Z."/>
            <person name="Tsui S."/>
        </authorList>
    </citation>
    <scope>NUCLEOTIDE SEQUENCE</scope>
    <source>
        <strain evidence="1">Derf</strain>
        <tissue evidence="1">Whole organism</tissue>
    </source>
</reference>
<proteinExistence type="predicted"/>
<comment type="caution">
    <text evidence="1">The sequence shown here is derived from an EMBL/GenBank/DDBJ whole genome shotgun (WGS) entry which is preliminary data.</text>
</comment>
<sequence>MFILTTSHLYSCDLEFFQVFIAKKNVQQFLLIINYDHHNYTPSAFFYFKSKISNSVLAAKKTISIRVTIIKYKNK</sequence>
<dbReference type="AlphaFoldDB" id="A0A922IET4"/>
<accession>A0A922IET4</accession>
<reference evidence="1" key="1">
    <citation type="submission" date="2013-05" db="EMBL/GenBank/DDBJ databases">
        <authorList>
            <person name="Yim A.K.Y."/>
            <person name="Chan T.F."/>
            <person name="Ji K.M."/>
            <person name="Liu X.Y."/>
            <person name="Zhou J.W."/>
            <person name="Li R.Q."/>
            <person name="Yang K.Y."/>
            <person name="Li J."/>
            <person name="Li M."/>
            <person name="Law P.T.W."/>
            <person name="Wu Y.L."/>
            <person name="Cai Z.L."/>
            <person name="Qin H."/>
            <person name="Bao Y."/>
            <person name="Leung R.K.K."/>
            <person name="Ng P.K.S."/>
            <person name="Zou J."/>
            <person name="Zhong X.J."/>
            <person name="Ran P.X."/>
            <person name="Zhong N.S."/>
            <person name="Liu Z.G."/>
            <person name="Tsui S.K.W."/>
        </authorList>
    </citation>
    <scope>NUCLEOTIDE SEQUENCE</scope>
    <source>
        <strain evidence="1">Derf</strain>
        <tissue evidence="1">Whole organism</tissue>
    </source>
</reference>
<name>A0A922IET4_DERFA</name>
<protein>
    <submittedName>
        <fullName evidence="1">Uncharacterized protein</fullName>
    </submittedName>
</protein>
<evidence type="ECO:0000313" key="2">
    <source>
        <dbReference type="Proteomes" id="UP000790347"/>
    </source>
</evidence>